<protein>
    <submittedName>
        <fullName evidence="1">Uncharacterized protein</fullName>
    </submittedName>
</protein>
<proteinExistence type="predicted"/>
<evidence type="ECO:0000313" key="3">
    <source>
        <dbReference type="Proteomes" id="UP000758856"/>
    </source>
</evidence>
<dbReference type="AlphaFoldDB" id="A0A9W6MQG3"/>
<dbReference type="Proteomes" id="UP000758856">
    <property type="component" value="Unassembled WGS sequence"/>
</dbReference>
<reference evidence="1" key="1">
    <citation type="journal article" date="2014" name="Int. J. Syst. Evol. Microbiol.">
        <title>Complete genome sequence of Corynebacterium casei LMG S-19264T (=DSM 44701T), isolated from a smear-ripened cheese.</title>
        <authorList>
            <consortium name="US DOE Joint Genome Institute (JGI-PGF)"/>
            <person name="Walter F."/>
            <person name="Albersmeier A."/>
            <person name="Kalinowski J."/>
            <person name="Ruckert C."/>
        </authorList>
    </citation>
    <scope>NUCLEOTIDE SEQUENCE</scope>
    <source>
        <strain evidence="1">VKM B-1606</strain>
    </source>
</reference>
<keyword evidence="3" id="KW-1185">Reference proteome</keyword>
<accession>A0A9W6MQG3</accession>
<dbReference type="Proteomes" id="UP001143400">
    <property type="component" value="Unassembled WGS sequence"/>
</dbReference>
<evidence type="ECO:0000313" key="2">
    <source>
        <dbReference type="EMBL" id="MBM7851582.1"/>
    </source>
</evidence>
<comment type="caution">
    <text evidence="1">The sequence shown here is derived from an EMBL/GenBank/DDBJ whole genome shotgun (WGS) entry which is preliminary data.</text>
</comment>
<organism evidence="1 4">
    <name type="scientific">Methylopila capsulata</name>
    <dbReference type="NCBI Taxonomy" id="61654"/>
    <lineage>
        <taxon>Bacteria</taxon>
        <taxon>Pseudomonadati</taxon>
        <taxon>Pseudomonadota</taxon>
        <taxon>Alphaproteobacteria</taxon>
        <taxon>Hyphomicrobiales</taxon>
        <taxon>Methylopilaceae</taxon>
        <taxon>Methylopila</taxon>
    </lineage>
</organism>
<dbReference type="EMBL" id="BSFF01000001">
    <property type="protein sequence ID" value="GLK54640.1"/>
    <property type="molecule type" value="Genomic_DNA"/>
</dbReference>
<evidence type="ECO:0000313" key="4">
    <source>
        <dbReference type="Proteomes" id="UP001143400"/>
    </source>
</evidence>
<name>A0A9W6MQG3_9HYPH</name>
<reference evidence="1" key="3">
    <citation type="submission" date="2023-01" db="EMBL/GenBank/DDBJ databases">
        <authorList>
            <person name="Sun Q."/>
            <person name="Evtushenko L."/>
        </authorList>
    </citation>
    <scope>NUCLEOTIDE SEQUENCE</scope>
    <source>
        <strain evidence="1">VKM B-1606</strain>
    </source>
</reference>
<reference evidence="2 3" key="2">
    <citation type="submission" date="2021-01" db="EMBL/GenBank/DDBJ databases">
        <title>Genomic Encyclopedia of Type Strains, Phase IV (KMG-IV): sequencing the most valuable type-strain genomes for metagenomic binning, comparative biology and taxonomic classification.</title>
        <authorList>
            <person name="Goeker M."/>
        </authorList>
    </citation>
    <scope>NUCLEOTIDE SEQUENCE [LARGE SCALE GENOMIC DNA]</scope>
    <source>
        <strain evidence="2 3">DSM 6130</strain>
    </source>
</reference>
<dbReference type="RefSeq" id="WP_204949995.1">
    <property type="nucleotide sequence ID" value="NZ_BSFF01000001.1"/>
</dbReference>
<gene>
    <name evidence="1" type="ORF">GCM10008170_06590</name>
    <name evidence="2" type="ORF">JOD31_001807</name>
</gene>
<dbReference type="EMBL" id="JAFBCY010000002">
    <property type="protein sequence ID" value="MBM7851582.1"/>
    <property type="molecule type" value="Genomic_DNA"/>
</dbReference>
<sequence length="129" mass="13594">MATAADLAPGQAWSYHDAQLPSSRVVIGRIDAAGASTVASVSIVDAPLPDPETGALVPRLVEHAPIAIDALLASLLRREGDVPIPEGFEGGYRIWRNAFDTGQGGFFTLGVEEIVRMFQTALAPQRAAN</sequence>
<evidence type="ECO:0000313" key="1">
    <source>
        <dbReference type="EMBL" id="GLK54640.1"/>
    </source>
</evidence>